<keyword evidence="1" id="KW-0547">Nucleotide-binding</keyword>
<dbReference type="Gene3D" id="1.10.1580.10">
    <property type="match status" value="1"/>
</dbReference>
<feature type="compositionally biased region" description="Basic and acidic residues" evidence="4">
    <location>
        <begin position="287"/>
        <end position="298"/>
    </location>
</feature>
<proteinExistence type="predicted"/>
<dbReference type="GO" id="GO:0005739">
    <property type="term" value="C:mitochondrion"/>
    <property type="evidence" value="ECO:0007669"/>
    <property type="project" value="TreeGrafter"/>
</dbReference>
<evidence type="ECO:0000256" key="1">
    <source>
        <dbReference type="ARBA" id="ARBA00022741"/>
    </source>
</evidence>
<dbReference type="GO" id="GO:0032543">
    <property type="term" value="P:mitochondrial translation"/>
    <property type="evidence" value="ECO:0007669"/>
    <property type="project" value="TreeGrafter"/>
</dbReference>
<dbReference type="PANTHER" id="PTHR45782">
    <property type="entry name" value="MITOCHONDRIAL RIBOSOME-ASSOCIATED GTPASE 1"/>
    <property type="match status" value="1"/>
</dbReference>
<evidence type="ECO:0000256" key="3">
    <source>
        <dbReference type="SAM" id="Coils"/>
    </source>
</evidence>
<dbReference type="GO" id="GO:0003924">
    <property type="term" value="F:GTPase activity"/>
    <property type="evidence" value="ECO:0007669"/>
    <property type="project" value="TreeGrafter"/>
</dbReference>
<feature type="region of interest" description="Disordered" evidence="4">
    <location>
        <begin position="280"/>
        <end position="318"/>
    </location>
</feature>
<protein>
    <recommendedName>
        <fullName evidence="5">G domain-containing protein</fullName>
    </recommendedName>
</protein>
<feature type="coiled-coil region" evidence="3">
    <location>
        <begin position="246"/>
        <end position="277"/>
    </location>
</feature>
<reference evidence="6" key="1">
    <citation type="submission" date="2021-01" db="EMBL/GenBank/DDBJ databases">
        <authorList>
            <person name="Corre E."/>
            <person name="Pelletier E."/>
            <person name="Niang G."/>
            <person name="Scheremetjew M."/>
            <person name="Finn R."/>
            <person name="Kale V."/>
            <person name="Holt S."/>
            <person name="Cochrane G."/>
            <person name="Meng A."/>
            <person name="Brown T."/>
            <person name="Cohen L."/>
        </authorList>
    </citation>
    <scope>NUCLEOTIDE SEQUENCE</scope>
    <source>
        <strain evidence="6">GSO104</strain>
    </source>
</reference>
<dbReference type="EMBL" id="HBNS01027337">
    <property type="protein sequence ID" value="CAE4619784.1"/>
    <property type="molecule type" value="Transcribed_RNA"/>
</dbReference>
<dbReference type="Gene3D" id="3.40.50.300">
    <property type="entry name" value="P-loop containing nucleotide triphosphate hydrolases"/>
    <property type="match status" value="1"/>
</dbReference>
<dbReference type="PANTHER" id="PTHR45782:SF5">
    <property type="entry name" value="DAR GTPASE 3, CHLOROPLASTIC"/>
    <property type="match status" value="1"/>
</dbReference>
<keyword evidence="2" id="KW-0342">GTP-binding</keyword>
<organism evidence="6">
    <name type="scientific">Ditylum brightwellii</name>
    <dbReference type="NCBI Taxonomy" id="49249"/>
    <lineage>
        <taxon>Eukaryota</taxon>
        <taxon>Sar</taxon>
        <taxon>Stramenopiles</taxon>
        <taxon>Ochrophyta</taxon>
        <taxon>Bacillariophyta</taxon>
        <taxon>Mediophyceae</taxon>
        <taxon>Lithodesmiophycidae</taxon>
        <taxon>Lithodesmiales</taxon>
        <taxon>Lithodesmiaceae</taxon>
        <taxon>Ditylum</taxon>
    </lineage>
</organism>
<dbReference type="InterPro" id="IPR006073">
    <property type="entry name" value="GTP-bd"/>
</dbReference>
<dbReference type="InterPro" id="IPR023179">
    <property type="entry name" value="GTP-bd_ortho_bundle_sf"/>
</dbReference>
<dbReference type="AlphaFoldDB" id="A0A7S4VBP3"/>
<dbReference type="InterPro" id="IPR027417">
    <property type="entry name" value="P-loop_NTPase"/>
</dbReference>
<dbReference type="Pfam" id="PF01926">
    <property type="entry name" value="MMR_HSR1"/>
    <property type="match status" value="1"/>
</dbReference>
<accession>A0A7S4VBP3</accession>
<feature type="domain" description="G" evidence="5">
    <location>
        <begin position="32"/>
        <end position="93"/>
    </location>
</feature>
<dbReference type="SUPFAM" id="SSF52540">
    <property type="entry name" value="P-loop containing nucleoside triphosphate hydrolases"/>
    <property type="match status" value="1"/>
</dbReference>
<evidence type="ECO:0000256" key="2">
    <source>
        <dbReference type="ARBA" id="ARBA00023134"/>
    </source>
</evidence>
<evidence type="ECO:0000256" key="4">
    <source>
        <dbReference type="SAM" id="MobiDB-lite"/>
    </source>
</evidence>
<gene>
    <name evidence="6" type="ORF">DBRI00130_LOCUS21495</name>
</gene>
<evidence type="ECO:0000313" key="6">
    <source>
        <dbReference type="EMBL" id="CAE4619784.1"/>
    </source>
</evidence>
<keyword evidence="3" id="KW-0175">Coiled coil</keyword>
<evidence type="ECO:0000259" key="5">
    <source>
        <dbReference type="Pfam" id="PF01926"/>
    </source>
</evidence>
<name>A0A7S4VBP3_9STRA</name>
<sequence length="318" mass="35458">MPFCVSVSCIYNMTYNCMRITNKTNGYKKKQSALINKILGRKRAKSANTPGITRSLQWIRVRTDTSIAPSVNANAGKSKREFELLDSPGIIPSHMIDQSDAFILAACNSIGDAAYDNQLIAGYLCEWVKTLHVMGKGDITVPQWRDKCLQRYGFDPLKPWAYNDYGVPEGQQTNAKKERIMSGEDMLYRVADECCKGDVENAARKILQDYRSGRWGPVSLQLAPETEDDEGQANVDLLTSIAKGDAALIEGQAERQRSEMEEREERAKIAVEMAKERGLELPPMVEKIQEEKEKKDESSSSVSSISAGEVGKGLFDGW</sequence>
<dbReference type="GO" id="GO:0005525">
    <property type="term" value="F:GTP binding"/>
    <property type="evidence" value="ECO:0007669"/>
    <property type="project" value="UniProtKB-KW"/>
</dbReference>